<dbReference type="CDD" id="cd00293">
    <property type="entry name" value="USP-like"/>
    <property type="match status" value="1"/>
</dbReference>
<protein>
    <submittedName>
        <fullName evidence="3">Universal stress protein</fullName>
    </submittedName>
</protein>
<dbReference type="Pfam" id="PF00582">
    <property type="entry name" value="Usp"/>
    <property type="match status" value="2"/>
</dbReference>
<feature type="domain" description="UspA" evidence="2">
    <location>
        <begin position="17"/>
        <end position="141"/>
    </location>
</feature>
<dbReference type="AlphaFoldDB" id="A0A842HPU1"/>
<dbReference type="EMBL" id="JACJUU010000003">
    <property type="protein sequence ID" value="MBC2769330.1"/>
    <property type="molecule type" value="Genomic_DNA"/>
</dbReference>
<evidence type="ECO:0000313" key="4">
    <source>
        <dbReference type="Proteomes" id="UP000545386"/>
    </source>
</evidence>
<keyword evidence="4" id="KW-1185">Reference proteome</keyword>
<accession>A0A842HPU1</accession>
<proteinExistence type="inferred from homology"/>
<dbReference type="PANTHER" id="PTHR46268:SF15">
    <property type="entry name" value="UNIVERSAL STRESS PROTEIN HP_0031"/>
    <property type="match status" value="1"/>
</dbReference>
<comment type="caution">
    <text evidence="3">The sequence shown here is derived from an EMBL/GenBank/DDBJ whole genome shotgun (WGS) entry which is preliminary data.</text>
</comment>
<evidence type="ECO:0000256" key="1">
    <source>
        <dbReference type="ARBA" id="ARBA00008791"/>
    </source>
</evidence>
<evidence type="ECO:0000259" key="2">
    <source>
        <dbReference type="Pfam" id="PF00582"/>
    </source>
</evidence>
<dbReference type="SUPFAM" id="SSF52402">
    <property type="entry name" value="Adenine nucleotide alpha hydrolases-like"/>
    <property type="match status" value="2"/>
</dbReference>
<dbReference type="Gene3D" id="3.40.50.12370">
    <property type="match status" value="1"/>
</dbReference>
<comment type="similarity">
    <text evidence="1">Belongs to the universal stress protein A family.</text>
</comment>
<name>A0A842HPU1_9BURK</name>
<evidence type="ECO:0000313" key="3">
    <source>
        <dbReference type="EMBL" id="MBC2769330.1"/>
    </source>
</evidence>
<organism evidence="3 4">
    <name type="scientific">Pusillimonas minor</name>
    <dbReference type="NCBI Taxonomy" id="2697024"/>
    <lineage>
        <taxon>Bacteria</taxon>
        <taxon>Pseudomonadati</taxon>
        <taxon>Pseudomonadota</taxon>
        <taxon>Betaproteobacteria</taxon>
        <taxon>Burkholderiales</taxon>
        <taxon>Alcaligenaceae</taxon>
        <taxon>Pusillimonas</taxon>
    </lineage>
</organism>
<dbReference type="RefSeq" id="WP_185779073.1">
    <property type="nucleotide sequence ID" value="NZ_JACJUU010000003.1"/>
</dbReference>
<sequence>MLGRIAIDLTKDNNQVRRLETTLRLAKTHNAEVVGVYPSPEPSDYLRDGSLIPREVSQMMTAHLAQERDEMKALFEDQAAAAGVKAIWRNPKGLSEDVLALHARYCDLVVMSQTVKQTSSVRPSIAEAVITSAGRPVLMVPYIGEQHPVGSRILVCWDHGRRAARAFADAAPILANAKEIVIVSIDERSNRLVSQDVHEEDIEAYCVSKGYVKPRRVRLDSADAGIGNTILNAASDHGSDLIVMGAYNRSRAREWMLGGTSKTLLDSMTVPILFSH</sequence>
<dbReference type="PANTHER" id="PTHR46268">
    <property type="entry name" value="STRESS RESPONSE PROTEIN NHAX"/>
    <property type="match status" value="1"/>
</dbReference>
<gene>
    <name evidence="3" type="ORF">GTU67_05300</name>
</gene>
<reference evidence="3 4" key="1">
    <citation type="submission" date="2020-08" db="EMBL/GenBank/DDBJ databases">
        <title>Paraeoetvoesia sp. YC-7-48 draft genome sequence.</title>
        <authorList>
            <person name="Yao L."/>
        </authorList>
    </citation>
    <scope>NUCLEOTIDE SEQUENCE [LARGE SCALE GENOMIC DNA]</scope>
    <source>
        <strain evidence="4">YC-7-48</strain>
    </source>
</reference>
<dbReference type="InterPro" id="IPR006016">
    <property type="entry name" value="UspA"/>
</dbReference>
<dbReference type="Proteomes" id="UP000545386">
    <property type="component" value="Unassembled WGS sequence"/>
</dbReference>
<feature type="domain" description="UspA" evidence="2">
    <location>
        <begin position="152"/>
        <end position="273"/>
    </location>
</feature>